<gene>
    <name evidence="2" type="primary">spoIIIAF</name>
    <name evidence="2" type="ORF">OEV98_09715</name>
</gene>
<keyword evidence="3" id="KW-1185">Reference proteome</keyword>
<keyword evidence="1" id="KW-1133">Transmembrane helix</keyword>
<proteinExistence type="predicted"/>
<feature type="transmembrane region" description="Helical" evidence="1">
    <location>
        <begin position="6"/>
        <end position="25"/>
    </location>
</feature>
<dbReference type="Proteomes" id="UP001209318">
    <property type="component" value="Unassembled WGS sequence"/>
</dbReference>
<keyword evidence="1" id="KW-0812">Transmembrane</keyword>
<dbReference type="EMBL" id="JAOUSF010000003">
    <property type="protein sequence ID" value="MCU9613838.1"/>
    <property type="molecule type" value="Genomic_DNA"/>
</dbReference>
<feature type="transmembrane region" description="Helical" evidence="1">
    <location>
        <begin position="37"/>
        <end position="54"/>
    </location>
</feature>
<name>A0AAE3ISJ4_9BACI</name>
<evidence type="ECO:0000313" key="2">
    <source>
        <dbReference type="EMBL" id="MCU9613838.1"/>
    </source>
</evidence>
<dbReference type="Pfam" id="PF09581">
    <property type="entry name" value="Spore_III_AF"/>
    <property type="match status" value="1"/>
</dbReference>
<keyword evidence="1" id="KW-0472">Membrane</keyword>
<evidence type="ECO:0000256" key="1">
    <source>
        <dbReference type="SAM" id="Phobius"/>
    </source>
</evidence>
<accession>A0AAE3ISJ4</accession>
<reference evidence="2" key="1">
    <citation type="submission" date="2022-10" db="EMBL/GenBank/DDBJ databases">
        <title>Description of Fervidibacillus gen. nov. in the family Fervidibacillaceae fam. nov. with two species, Fervidibacillus albus sp. nov., and Fervidibacillus halotolerans sp. nov., isolated from tidal flat sediments.</title>
        <authorList>
            <person name="Kwon K.K."/>
            <person name="Yang S.-H."/>
        </authorList>
    </citation>
    <scope>NUCLEOTIDE SEQUENCE</scope>
    <source>
        <strain evidence="2">JCM 19140</strain>
    </source>
</reference>
<dbReference type="InterPro" id="IPR014245">
    <property type="entry name" value="Spore_III_AF"/>
</dbReference>
<dbReference type="AlphaFoldDB" id="A0AAE3ISJ4"/>
<comment type="caution">
    <text evidence="2">The sequence shown here is derived from an EMBL/GenBank/DDBJ whole genome shotgun (WGS) entry which is preliminary data.</text>
</comment>
<protein>
    <submittedName>
        <fullName evidence="2">Stage III sporulation protein AF</fullName>
    </submittedName>
</protein>
<dbReference type="NCBIfam" id="TIGR02896">
    <property type="entry name" value="spore_III_AF"/>
    <property type="match status" value="1"/>
</dbReference>
<sequence>MEFLSEWITNILLFILLAVVVELLLPQTNLQKYVKMVLGLLLIVIILTPIFQLFSVDANELLHQATKEADRNNSSIENSIENKKIDIQAEQRAYILEETAVQLEELTQKELMERFNLQIKDIQLVVNDTFDNTASMENIMESIDGITVVLEEAKGDDQTAVEVVQEVKIDTNEGVPKEDTNVIDSSVASFLSDNWGVDMETIHITVERGNSGNE</sequence>
<organism evidence="2 3">
    <name type="scientific">Perspicuibacillus lycopersici</name>
    <dbReference type="NCBI Taxonomy" id="1325689"/>
    <lineage>
        <taxon>Bacteria</taxon>
        <taxon>Bacillati</taxon>
        <taxon>Bacillota</taxon>
        <taxon>Bacilli</taxon>
        <taxon>Bacillales</taxon>
        <taxon>Bacillaceae</taxon>
        <taxon>Perspicuibacillus</taxon>
    </lineage>
</organism>
<evidence type="ECO:0000313" key="3">
    <source>
        <dbReference type="Proteomes" id="UP001209318"/>
    </source>
</evidence>
<dbReference type="RefSeq" id="WP_263073077.1">
    <property type="nucleotide sequence ID" value="NZ_JAOUSF010000003.1"/>
</dbReference>